<name>A0A317FCK5_9PROT</name>
<dbReference type="InterPro" id="IPR042100">
    <property type="entry name" value="Bug_dom1"/>
</dbReference>
<comment type="caution">
    <text evidence="3">The sequence shown here is derived from an EMBL/GenBank/DDBJ whole genome shotgun (WGS) entry which is preliminary data.</text>
</comment>
<evidence type="ECO:0000256" key="1">
    <source>
        <dbReference type="ARBA" id="ARBA00006987"/>
    </source>
</evidence>
<accession>A0A317FCK5</accession>
<dbReference type="Gene3D" id="3.40.190.150">
    <property type="entry name" value="Bordetella uptake gene, domain 1"/>
    <property type="match status" value="1"/>
</dbReference>
<evidence type="ECO:0000256" key="2">
    <source>
        <dbReference type="SAM" id="SignalP"/>
    </source>
</evidence>
<dbReference type="InterPro" id="IPR005064">
    <property type="entry name" value="BUG"/>
</dbReference>
<dbReference type="PIRSF" id="PIRSF017082">
    <property type="entry name" value="YflP"/>
    <property type="match status" value="1"/>
</dbReference>
<feature type="chain" id="PRO_5016322703" evidence="2">
    <location>
        <begin position="24"/>
        <end position="323"/>
    </location>
</feature>
<evidence type="ECO:0000313" key="3">
    <source>
        <dbReference type="EMBL" id="PWS35689.1"/>
    </source>
</evidence>
<feature type="signal peptide" evidence="2">
    <location>
        <begin position="1"/>
        <end position="23"/>
    </location>
</feature>
<dbReference type="Pfam" id="PF03401">
    <property type="entry name" value="TctC"/>
    <property type="match status" value="1"/>
</dbReference>
<proteinExistence type="inferred from homology"/>
<dbReference type="PANTHER" id="PTHR42928:SF5">
    <property type="entry name" value="BLR1237 PROTEIN"/>
    <property type="match status" value="1"/>
</dbReference>
<dbReference type="Gene3D" id="3.40.190.10">
    <property type="entry name" value="Periplasmic binding protein-like II"/>
    <property type="match status" value="1"/>
</dbReference>
<dbReference type="SUPFAM" id="SSF53850">
    <property type="entry name" value="Periplasmic binding protein-like II"/>
    <property type="match status" value="1"/>
</dbReference>
<dbReference type="RefSeq" id="WP_109872055.1">
    <property type="nucleotide sequence ID" value="NZ_QGNA01000004.1"/>
</dbReference>
<reference evidence="4" key="1">
    <citation type="submission" date="2018-05" db="EMBL/GenBank/DDBJ databases">
        <authorList>
            <person name="Du Z."/>
            <person name="Wang X."/>
        </authorList>
    </citation>
    <scope>NUCLEOTIDE SEQUENCE [LARGE SCALE GENOMIC DNA]</scope>
    <source>
        <strain evidence="4">CQN31</strain>
    </source>
</reference>
<comment type="similarity">
    <text evidence="1">Belongs to the UPF0065 (bug) family.</text>
</comment>
<dbReference type="AlphaFoldDB" id="A0A317FCK5"/>
<evidence type="ECO:0000313" key="4">
    <source>
        <dbReference type="Proteomes" id="UP000245765"/>
    </source>
</evidence>
<dbReference type="Proteomes" id="UP000245765">
    <property type="component" value="Unassembled WGS sequence"/>
</dbReference>
<keyword evidence="4" id="KW-1185">Reference proteome</keyword>
<dbReference type="PANTHER" id="PTHR42928">
    <property type="entry name" value="TRICARBOXYLATE-BINDING PROTEIN"/>
    <property type="match status" value="1"/>
</dbReference>
<dbReference type="CDD" id="cd13578">
    <property type="entry name" value="PBP2_Bug27"/>
    <property type="match status" value="1"/>
</dbReference>
<dbReference type="OrthoDB" id="8443386at2"/>
<dbReference type="EMBL" id="QGNA01000004">
    <property type="protein sequence ID" value="PWS35689.1"/>
    <property type="molecule type" value="Genomic_DNA"/>
</dbReference>
<keyword evidence="2" id="KW-0732">Signal</keyword>
<protein>
    <submittedName>
        <fullName evidence="3">Tripartite tricarboxylate transporter substrate binding protein</fullName>
    </submittedName>
</protein>
<sequence>MTARITRRAFAAAALALPVAAQAQGWRPDRPVRFIVPYTAGGASDITARLIAERLRGPFGQSGVVENRAGASGIIGTEAVAKAPADGTTIAMVASSHVVNKALFPNLPFDPIADFAPITLTAHVQLVLVVPASNPARTVQELMAWAKAQNGRAAFASSGNGSNPHIFAADLLKRAGVEMEHVPYRGSTAAHADLLAGRTQMMFDAYASVAPHVQAGTLRLLALAGPTRSRLLPDLPTVAEQGFPGYGATSWGCLLAPAGTPPAAIAALNSAARDILLSAEVREKLAVLGAEPSPGTPEELLAFMRSEQARYIALVQELGIKAG</sequence>
<gene>
    <name evidence="3" type="ORF">DFH01_19060</name>
</gene>
<organism evidence="3 4">
    <name type="scientific">Falsiroseomonas bella</name>
    <dbReference type="NCBI Taxonomy" id="2184016"/>
    <lineage>
        <taxon>Bacteria</taxon>
        <taxon>Pseudomonadati</taxon>
        <taxon>Pseudomonadota</taxon>
        <taxon>Alphaproteobacteria</taxon>
        <taxon>Acetobacterales</taxon>
        <taxon>Roseomonadaceae</taxon>
        <taxon>Falsiroseomonas</taxon>
    </lineage>
</organism>